<evidence type="ECO:0000259" key="3">
    <source>
        <dbReference type="Pfam" id="PF02579"/>
    </source>
</evidence>
<dbReference type="InterPro" id="IPR036105">
    <property type="entry name" value="DiNase_FeMo-co_biosyn_sf"/>
</dbReference>
<evidence type="ECO:0000256" key="1">
    <source>
        <dbReference type="ARBA" id="ARBA00023231"/>
    </source>
</evidence>
<reference evidence="5" key="1">
    <citation type="submission" date="2016-11" db="EMBL/GenBank/DDBJ databases">
        <authorList>
            <person name="Varghese N."/>
            <person name="Submissions S."/>
        </authorList>
    </citation>
    <scope>NUCLEOTIDE SEQUENCE [LARGE SCALE GENOMIC DNA]</scope>
    <source>
        <strain evidence="5">DSM 21264</strain>
    </source>
</reference>
<proteinExistence type="predicted"/>
<feature type="compositionally biased region" description="Basic residues" evidence="2">
    <location>
        <begin position="166"/>
        <end position="178"/>
    </location>
</feature>
<dbReference type="EMBL" id="FQUH01000005">
    <property type="protein sequence ID" value="SHF05272.1"/>
    <property type="molecule type" value="Genomic_DNA"/>
</dbReference>
<sequence length="178" mass="19809">MIIAIPMKEDRIANHFTKADHFLFMNESGEVVGQKPNPAQHAGCSGKSALLALLQSEQVERVIVRHIGQRMLGRLLENQLTVFQTHTGRQTLQHIVQTGGELVPLTDAEQGRQSVNYQTKQQQGGCCGHHQHGHHDHVHAHGQGHRCCETGEQHRGCGAHENGEHHQHRSGKGRCCHH</sequence>
<evidence type="ECO:0000313" key="4">
    <source>
        <dbReference type="EMBL" id="SHF05272.1"/>
    </source>
</evidence>
<organism evidence="4 5">
    <name type="scientific">Vibrio gazogenes DSM 21264 = NBRC 103151</name>
    <dbReference type="NCBI Taxonomy" id="1123492"/>
    <lineage>
        <taxon>Bacteria</taxon>
        <taxon>Pseudomonadati</taxon>
        <taxon>Pseudomonadota</taxon>
        <taxon>Gammaproteobacteria</taxon>
        <taxon>Vibrionales</taxon>
        <taxon>Vibrionaceae</taxon>
        <taxon>Vibrio</taxon>
    </lineage>
</organism>
<evidence type="ECO:0000313" key="5">
    <source>
        <dbReference type="Proteomes" id="UP000184159"/>
    </source>
</evidence>
<dbReference type="AlphaFoldDB" id="A0A1M4YIB1"/>
<protein>
    <submittedName>
        <fullName evidence="4">Predicted Fe-Mo cluster-binding protein, NifX family</fullName>
    </submittedName>
</protein>
<dbReference type="Pfam" id="PF02579">
    <property type="entry name" value="Nitro_FeMo-Co"/>
    <property type="match status" value="1"/>
</dbReference>
<gene>
    <name evidence="4" type="ORF">SAMN02745781_01323</name>
</gene>
<evidence type="ECO:0000256" key="2">
    <source>
        <dbReference type="SAM" id="MobiDB-lite"/>
    </source>
</evidence>
<feature type="domain" description="Dinitrogenase iron-molybdenum cofactor biosynthesis" evidence="3">
    <location>
        <begin position="9"/>
        <end position="88"/>
    </location>
</feature>
<keyword evidence="1" id="KW-0535">Nitrogen fixation</keyword>
<name>A0A1M4YIB1_VIBGA</name>
<feature type="region of interest" description="Disordered" evidence="2">
    <location>
        <begin position="155"/>
        <end position="178"/>
    </location>
</feature>
<dbReference type="InterPro" id="IPR003731">
    <property type="entry name" value="Di-Nase_FeMo-co_biosynth"/>
</dbReference>
<dbReference type="Gene3D" id="3.30.420.130">
    <property type="entry name" value="Dinitrogenase iron-molybdenum cofactor biosynthesis domain"/>
    <property type="match status" value="1"/>
</dbReference>
<dbReference type="RefSeq" id="WP_072957098.1">
    <property type="nucleotide sequence ID" value="NZ_FQUH01000005.1"/>
</dbReference>
<dbReference type="SUPFAM" id="SSF53146">
    <property type="entry name" value="Nitrogenase accessory factor-like"/>
    <property type="match status" value="1"/>
</dbReference>
<accession>A0A1M4YIB1</accession>
<keyword evidence="5" id="KW-1185">Reference proteome</keyword>
<dbReference type="Proteomes" id="UP000184159">
    <property type="component" value="Unassembled WGS sequence"/>
</dbReference>